<name>A0A8J3QW11_9ACTN</name>
<evidence type="ECO:0000313" key="2">
    <source>
        <dbReference type="EMBL" id="GIH16838.1"/>
    </source>
</evidence>
<sequence length="101" mass="11252">MTEPSPNQPLQPPWGEAAGEPDYACHERYEQAELIGGTADGAEVEVRCDAEWWVILPNLEPLADHGGDLERHWPPQVYCRVGRRDDGVARFELAGLAYHDG</sequence>
<evidence type="ECO:0000313" key="3">
    <source>
        <dbReference type="Proteomes" id="UP000642748"/>
    </source>
</evidence>
<dbReference type="Proteomes" id="UP000642748">
    <property type="component" value="Unassembled WGS sequence"/>
</dbReference>
<keyword evidence="3" id="KW-1185">Reference proteome</keyword>
<reference evidence="2" key="1">
    <citation type="submission" date="2021-01" db="EMBL/GenBank/DDBJ databases">
        <title>Whole genome shotgun sequence of Rugosimonospora africana NBRC 104875.</title>
        <authorList>
            <person name="Komaki H."/>
            <person name="Tamura T."/>
        </authorList>
    </citation>
    <scope>NUCLEOTIDE SEQUENCE</scope>
    <source>
        <strain evidence="2">NBRC 104875</strain>
    </source>
</reference>
<proteinExistence type="predicted"/>
<dbReference type="AlphaFoldDB" id="A0A8J3QW11"/>
<feature type="region of interest" description="Disordered" evidence="1">
    <location>
        <begin position="1"/>
        <end position="21"/>
    </location>
</feature>
<organism evidence="2 3">
    <name type="scientific">Rugosimonospora africana</name>
    <dbReference type="NCBI Taxonomy" id="556532"/>
    <lineage>
        <taxon>Bacteria</taxon>
        <taxon>Bacillati</taxon>
        <taxon>Actinomycetota</taxon>
        <taxon>Actinomycetes</taxon>
        <taxon>Micromonosporales</taxon>
        <taxon>Micromonosporaceae</taxon>
        <taxon>Rugosimonospora</taxon>
    </lineage>
</organism>
<dbReference type="EMBL" id="BONZ01000048">
    <property type="protein sequence ID" value="GIH16838.1"/>
    <property type="molecule type" value="Genomic_DNA"/>
</dbReference>
<comment type="caution">
    <text evidence="2">The sequence shown here is derived from an EMBL/GenBank/DDBJ whole genome shotgun (WGS) entry which is preliminary data.</text>
</comment>
<evidence type="ECO:0000256" key="1">
    <source>
        <dbReference type="SAM" id="MobiDB-lite"/>
    </source>
</evidence>
<protein>
    <submittedName>
        <fullName evidence="2">Uncharacterized protein</fullName>
    </submittedName>
</protein>
<feature type="compositionally biased region" description="Pro residues" evidence="1">
    <location>
        <begin position="1"/>
        <end position="12"/>
    </location>
</feature>
<accession>A0A8J3QW11</accession>
<gene>
    <name evidence="2" type="ORF">Raf01_50100</name>
</gene>
<dbReference type="RefSeq" id="WP_203920413.1">
    <property type="nucleotide sequence ID" value="NZ_BONZ01000048.1"/>
</dbReference>